<protein>
    <submittedName>
        <fullName evidence="2">Uncharacterized protein</fullName>
    </submittedName>
</protein>
<name>A0A7J7VR51_RHIFE</name>
<evidence type="ECO:0000313" key="3">
    <source>
        <dbReference type="Proteomes" id="UP000585614"/>
    </source>
</evidence>
<organism evidence="2 3">
    <name type="scientific">Rhinolophus ferrumequinum</name>
    <name type="common">Greater horseshoe bat</name>
    <dbReference type="NCBI Taxonomy" id="59479"/>
    <lineage>
        <taxon>Eukaryota</taxon>
        <taxon>Metazoa</taxon>
        <taxon>Chordata</taxon>
        <taxon>Craniata</taxon>
        <taxon>Vertebrata</taxon>
        <taxon>Euteleostomi</taxon>
        <taxon>Mammalia</taxon>
        <taxon>Eutheria</taxon>
        <taxon>Laurasiatheria</taxon>
        <taxon>Chiroptera</taxon>
        <taxon>Yinpterochiroptera</taxon>
        <taxon>Rhinolophoidea</taxon>
        <taxon>Rhinolophidae</taxon>
        <taxon>Rhinolophinae</taxon>
        <taxon>Rhinolophus</taxon>
    </lineage>
</organism>
<feature type="region of interest" description="Disordered" evidence="1">
    <location>
        <begin position="37"/>
        <end position="57"/>
    </location>
</feature>
<gene>
    <name evidence="2" type="ORF">mRhiFer1_008310</name>
</gene>
<proteinExistence type="predicted"/>
<dbReference type="Proteomes" id="UP000585614">
    <property type="component" value="Unassembled WGS sequence"/>
</dbReference>
<dbReference type="EMBL" id="JACAGC010000012">
    <property type="protein sequence ID" value="KAF6327609.1"/>
    <property type="molecule type" value="Genomic_DNA"/>
</dbReference>
<reference evidence="2 3" key="1">
    <citation type="journal article" date="2020" name="Nature">
        <title>Six reference-quality genomes reveal evolution of bat adaptations.</title>
        <authorList>
            <person name="Jebb D."/>
            <person name="Huang Z."/>
            <person name="Pippel M."/>
            <person name="Hughes G.M."/>
            <person name="Lavrichenko K."/>
            <person name="Devanna P."/>
            <person name="Winkler S."/>
            <person name="Jermiin L.S."/>
            <person name="Skirmuntt E.C."/>
            <person name="Katzourakis A."/>
            <person name="Burkitt-Gray L."/>
            <person name="Ray D.A."/>
            <person name="Sullivan K.A.M."/>
            <person name="Roscito J.G."/>
            <person name="Kirilenko B.M."/>
            <person name="Davalos L.M."/>
            <person name="Corthals A.P."/>
            <person name="Power M.L."/>
            <person name="Jones G."/>
            <person name="Ransome R.D."/>
            <person name="Dechmann D.K.N."/>
            <person name="Locatelli A.G."/>
            <person name="Puechmaille S.J."/>
            <person name="Fedrigo O."/>
            <person name="Jarvis E.D."/>
            <person name="Hiller M."/>
            <person name="Vernes S.C."/>
            <person name="Myers E.W."/>
            <person name="Teeling E.C."/>
        </authorList>
    </citation>
    <scope>NUCLEOTIDE SEQUENCE [LARGE SCALE GENOMIC DNA]</scope>
    <source>
        <strain evidence="2">MRhiFer1</strain>
        <tissue evidence="2">Lung</tissue>
    </source>
</reference>
<accession>A0A7J7VR51</accession>
<evidence type="ECO:0000256" key="1">
    <source>
        <dbReference type="SAM" id="MobiDB-lite"/>
    </source>
</evidence>
<feature type="region of interest" description="Disordered" evidence="1">
    <location>
        <begin position="200"/>
        <end position="224"/>
    </location>
</feature>
<comment type="caution">
    <text evidence="2">The sequence shown here is derived from an EMBL/GenBank/DDBJ whole genome shotgun (WGS) entry which is preliminary data.</text>
</comment>
<sequence length="224" mass="23339">MWSFFHTPLVRCSCKPQALGSRGWAWAAFSRHLGPGSGSCREKPGGQGAGEQSPAQGRRTDRAYSALCWQRCVPASAVGLQPVGERILVPGPIPCLPQSALGNPLPSQALQTHPGPQTPGVVFHPHPAVSLYTLRLNGGLCGQTSYRGFSDPAVAADWVQGHSSGAACWLGLSAGGRAGCPDPVQVVGLSQNLGRSRVPLALPQPKPPGPTSRGPRVALRATHT</sequence>
<evidence type="ECO:0000313" key="2">
    <source>
        <dbReference type="EMBL" id="KAF6327609.1"/>
    </source>
</evidence>
<dbReference type="AlphaFoldDB" id="A0A7J7VR51"/>